<dbReference type="AlphaFoldDB" id="A0A075UZH1"/>
<dbReference type="Proteomes" id="UP000028492">
    <property type="component" value="Chromosome"/>
</dbReference>
<feature type="transmembrane region" description="Helical" evidence="1">
    <location>
        <begin position="26"/>
        <end position="57"/>
    </location>
</feature>
<feature type="transmembrane region" description="Helical" evidence="1">
    <location>
        <begin position="63"/>
        <end position="84"/>
    </location>
</feature>
<keyword evidence="1" id="KW-1133">Transmembrane helix</keyword>
<evidence type="ECO:0000256" key="1">
    <source>
        <dbReference type="SAM" id="Phobius"/>
    </source>
</evidence>
<protein>
    <submittedName>
        <fullName evidence="2">Putative membrane protein</fullName>
    </submittedName>
</protein>
<reference evidence="2 3" key="1">
    <citation type="journal article" date="2014" name="J. Biotechnol.">
        <title>Complete genome sequence of the actinobacterium Amycolatopsis japonica MG417-CF17(T) (=DSM 44213T) producing (S,S)-N,N'-ethylenediaminedisuccinic acid.</title>
        <authorList>
            <person name="Stegmann E."/>
            <person name="Albersmeier A."/>
            <person name="Spohn M."/>
            <person name="Gert H."/>
            <person name="Weber T."/>
            <person name="Wohlleben W."/>
            <person name="Kalinowski J."/>
            <person name="Ruckert C."/>
        </authorList>
    </citation>
    <scope>NUCLEOTIDE SEQUENCE [LARGE SCALE GENOMIC DNA]</scope>
    <source>
        <strain evidence="3">MG417-CF17 (DSM 44213)</strain>
    </source>
</reference>
<dbReference type="EMBL" id="CP008953">
    <property type="protein sequence ID" value="AIG77809.1"/>
    <property type="molecule type" value="Genomic_DNA"/>
</dbReference>
<dbReference type="RefSeq" id="WP_038515516.1">
    <property type="nucleotide sequence ID" value="NZ_CP008953.1"/>
</dbReference>
<gene>
    <name evidence="2" type="ORF">AJAP_24800</name>
</gene>
<sequence length="86" mass="9113">MNVLKGAFRTFEPGPASHLLARVLTIVLWLVPAIPLTAAFVTFVAQSIAGIAATFAVLLHENVVWAGVATVLSLSAFLLARVSVRE</sequence>
<proteinExistence type="predicted"/>
<keyword evidence="1" id="KW-0812">Transmembrane</keyword>
<accession>A0A075UZH1</accession>
<dbReference type="STRING" id="208439.AJAP_24800"/>
<name>A0A075UZH1_9PSEU</name>
<keyword evidence="1" id="KW-0472">Membrane</keyword>
<evidence type="ECO:0000313" key="2">
    <source>
        <dbReference type="EMBL" id="AIG77809.1"/>
    </source>
</evidence>
<dbReference type="KEGG" id="aja:AJAP_24800"/>
<keyword evidence="3" id="KW-1185">Reference proteome</keyword>
<organism evidence="2 3">
    <name type="scientific">Amycolatopsis japonica</name>
    <dbReference type="NCBI Taxonomy" id="208439"/>
    <lineage>
        <taxon>Bacteria</taxon>
        <taxon>Bacillati</taxon>
        <taxon>Actinomycetota</taxon>
        <taxon>Actinomycetes</taxon>
        <taxon>Pseudonocardiales</taxon>
        <taxon>Pseudonocardiaceae</taxon>
        <taxon>Amycolatopsis</taxon>
        <taxon>Amycolatopsis japonica group</taxon>
    </lineage>
</organism>
<dbReference type="HOGENOM" id="CLU_2490970_0_0_11"/>
<evidence type="ECO:0000313" key="3">
    <source>
        <dbReference type="Proteomes" id="UP000028492"/>
    </source>
</evidence>